<dbReference type="EMBL" id="JAAAID010003057">
    <property type="protein sequence ID" value="KAG0001254.1"/>
    <property type="molecule type" value="Genomic_DNA"/>
</dbReference>
<keyword evidence="3" id="KW-1185">Reference proteome</keyword>
<sequence>MSSYSYALMKHYGVLGPEKMRQARIKAPKLVKDHTLDTKQRLKTQQGSEAELDREKASGSTSSVDSFLIPQDKADFGRMTEAAPLSCIELAIRIQDELCR</sequence>
<feature type="region of interest" description="Disordered" evidence="1">
    <location>
        <begin position="34"/>
        <end position="65"/>
    </location>
</feature>
<reference evidence="2" key="1">
    <citation type="journal article" date="2020" name="Fungal Divers.">
        <title>Resolving the Mortierellaceae phylogeny through synthesis of multi-gene phylogenetics and phylogenomics.</title>
        <authorList>
            <person name="Vandepol N."/>
            <person name="Liber J."/>
            <person name="Desiro A."/>
            <person name="Na H."/>
            <person name="Kennedy M."/>
            <person name="Barry K."/>
            <person name="Grigoriev I.V."/>
            <person name="Miller A.N."/>
            <person name="O'Donnell K."/>
            <person name="Stajich J.E."/>
            <person name="Bonito G."/>
        </authorList>
    </citation>
    <scope>NUCLEOTIDE SEQUENCE</scope>
    <source>
        <strain evidence="2">NRRL 2769</strain>
    </source>
</reference>
<accession>A0A9P6MHJ5</accession>
<evidence type="ECO:0000256" key="1">
    <source>
        <dbReference type="SAM" id="MobiDB-lite"/>
    </source>
</evidence>
<evidence type="ECO:0000313" key="2">
    <source>
        <dbReference type="EMBL" id="KAG0001254.1"/>
    </source>
</evidence>
<proteinExistence type="predicted"/>
<name>A0A9P6MHJ5_9FUNG</name>
<evidence type="ECO:0000313" key="3">
    <source>
        <dbReference type="Proteomes" id="UP000703661"/>
    </source>
</evidence>
<dbReference type="Proteomes" id="UP000703661">
    <property type="component" value="Unassembled WGS sequence"/>
</dbReference>
<organism evidence="2 3">
    <name type="scientific">Entomortierella chlamydospora</name>
    <dbReference type="NCBI Taxonomy" id="101097"/>
    <lineage>
        <taxon>Eukaryota</taxon>
        <taxon>Fungi</taxon>
        <taxon>Fungi incertae sedis</taxon>
        <taxon>Mucoromycota</taxon>
        <taxon>Mortierellomycotina</taxon>
        <taxon>Mortierellomycetes</taxon>
        <taxon>Mortierellales</taxon>
        <taxon>Mortierellaceae</taxon>
        <taxon>Entomortierella</taxon>
    </lineage>
</organism>
<dbReference type="AlphaFoldDB" id="A0A9P6MHJ5"/>
<gene>
    <name evidence="2" type="ORF">BGZ80_006211</name>
</gene>
<comment type="caution">
    <text evidence="2">The sequence shown here is derived from an EMBL/GenBank/DDBJ whole genome shotgun (WGS) entry which is preliminary data.</text>
</comment>
<protein>
    <submittedName>
        <fullName evidence="2">Uncharacterized protein</fullName>
    </submittedName>
</protein>